<dbReference type="OrthoDB" id="9807553at2"/>
<dbReference type="EMBL" id="CP011454">
    <property type="protein sequence ID" value="AMW04408.1"/>
    <property type="molecule type" value="Genomic_DNA"/>
</dbReference>
<dbReference type="InterPro" id="IPR018220">
    <property type="entry name" value="Adenylosuccin_syn_GTP-bd"/>
</dbReference>
<dbReference type="Proteomes" id="UP000076404">
    <property type="component" value="Chromosome"/>
</dbReference>
<evidence type="ECO:0000256" key="2">
    <source>
        <dbReference type="ARBA" id="ARBA00022598"/>
    </source>
</evidence>
<feature type="binding site" evidence="8">
    <location>
        <position position="145"/>
    </location>
    <ligand>
        <name>IMP</name>
        <dbReference type="ChEBI" id="CHEBI:58053"/>
        <note>ligand shared between dimeric partners</note>
    </ligand>
</feature>
<feature type="binding site" evidence="8">
    <location>
        <begin position="333"/>
        <end position="335"/>
    </location>
    <ligand>
        <name>GTP</name>
        <dbReference type="ChEBI" id="CHEBI:37565"/>
    </ligand>
</feature>
<dbReference type="PROSITE" id="PS00513">
    <property type="entry name" value="ADENYLOSUCCIN_SYN_2"/>
    <property type="match status" value="1"/>
</dbReference>
<dbReference type="UniPathway" id="UPA00075">
    <property type="reaction ID" value="UER00335"/>
</dbReference>
<dbReference type="RefSeq" id="WP_026849934.1">
    <property type="nucleotide sequence ID" value="NZ_CP011454.1"/>
</dbReference>
<evidence type="ECO:0000256" key="9">
    <source>
        <dbReference type="PROSITE-ProRule" id="PRU10134"/>
    </source>
</evidence>
<dbReference type="NCBIfam" id="NF002223">
    <property type="entry name" value="PRK01117.1"/>
    <property type="match status" value="1"/>
</dbReference>
<keyword evidence="2 8" id="KW-0436">Ligase</keyword>
<name>A0A143BH98_9BACT</name>
<comment type="similarity">
    <text evidence="8 10">Belongs to the adenylosuccinate synthetase family.</text>
</comment>
<evidence type="ECO:0000256" key="3">
    <source>
        <dbReference type="ARBA" id="ARBA00022723"/>
    </source>
</evidence>
<dbReference type="EC" id="6.3.4.4" evidence="8 10"/>
<feature type="binding site" evidence="8">
    <location>
        <begin position="301"/>
        <end position="307"/>
    </location>
    <ligand>
        <name>substrate</name>
    </ligand>
</feature>
<dbReference type="GO" id="GO:0000287">
    <property type="term" value="F:magnesium ion binding"/>
    <property type="evidence" value="ECO:0007669"/>
    <property type="project" value="UniProtKB-UniRule"/>
</dbReference>
<comment type="subcellular location">
    <subcellularLocation>
        <location evidence="8">Cytoplasm</location>
    </subcellularLocation>
</comment>
<evidence type="ECO:0000256" key="5">
    <source>
        <dbReference type="ARBA" id="ARBA00022755"/>
    </source>
</evidence>
<dbReference type="Gene3D" id="1.10.300.10">
    <property type="entry name" value="Adenylosuccinate Synthetase, subunit A, domain 2"/>
    <property type="match status" value="1"/>
</dbReference>
<evidence type="ECO:0000256" key="6">
    <source>
        <dbReference type="ARBA" id="ARBA00022842"/>
    </source>
</evidence>
<dbReference type="Pfam" id="PF00709">
    <property type="entry name" value="Adenylsucc_synt"/>
    <property type="match status" value="1"/>
</dbReference>
<feature type="binding site" evidence="8">
    <location>
        <begin position="17"/>
        <end position="23"/>
    </location>
    <ligand>
        <name>GTP</name>
        <dbReference type="ChEBI" id="CHEBI:37565"/>
    </ligand>
</feature>
<dbReference type="AlphaFoldDB" id="A0A143BH98"/>
<reference evidence="11 12" key="1">
    <citation type="journal article" date="2014" name="Proc. Natl. Acad. Sci. U.S.A.">
        <title>Functional type 2 photosynthetic reaction centers found in the rare bacterial phylum Gemmatimonadetes.</title>
        <authorList>
            <person name="Zeng Y."/>
            <person name="Feng F."/>
            <person name="Medova H."/>
            <person name="Dean J."/>
            <person name="Koblizek M."/>
        </authorList>
    </citation>
    <scope>NUCLEOTIDE SEQUENCE [LARGE SCALE GENOMIC DNA]</scope>
    <source>
        <strain evidence="11 12">AP64</strain>
    </source>
</reference>
<comment type="cofactor">
    <cofactor evidence="8">
        <name>Mg(2+)</name>
        <dbReference type="ChEBI" id="CHEBI:18420"/>
    </cofactor>
    <text evidence="8">Binds 1 Mg(2+) ion per subunit.</text>
</comment>
<feature type="binding site" evidence="8">
    <location>
        <position position="45"/>
    </location>
    <ligand>
        <name>Mg(2+)</name>
        <dbReference type="ChEBI" id="CHEBI:18420"/>
    </ligand>
</feature>
<dbReference type="InterPro" id="IPR033128">
    <property type="entry name" value="Adenylosuccin_syn_Lys_AS"/>
</dbReference>
<dbReference type="eggNOG" id="COG0104">
    <property type="taxonomic scope" value="Bacteria"/>
</dbReference>
<dbReference type="GO" id="GO:0004019">
    <property type="term" value="F:adenylosuccinate synthase activity"/>
    <property type="evidence" value="ECO:0007669"/>
    <property type="project" value="UniProtKB-UniRule"/>
</dbReference>
<dbReference type="HAMAP" id="MF_00011">
    <property type="entry name" value="Adenylosucc_synth"/>
    <property type="match status" value="1"/>
</dbReference>
<dbReference type="InterPro" id="IPR042109">
    <property type="entry name" value="Adenylosuccinate_synth_dom1"/>
</dbReference>
<comment type="subunit">
    <text evidence="1 8">Homodimer.</text>
</comment>
<feature type="binding site" evidence="8">
    <location>
        <position position="307"/>
    </location>
    <ligand>
        <name>GTP</name>
        <dbReference type="ChEBI" id="CHEBI:37565"/>
    </ligand>
</feature>
<dbReference type="GO" id="GO:0005525">
    <property type="term" value="F:GTP binding"/>
    <property type="evidence" value="ECO:0007669"/>
    <property type="project" value="UniProtKB-UniRule"/>
</dbReference>
<dbReference type="PANTHER" id="PTHR11846">
    <property type="entry name" value="ADENYLOSUCCINATE SYNTHETASE"/>
    <property type="match status" value="1"/>
</dbReference>
<dbReference type="PROSITE" id="PS01266">
    <property type="entry name" value="ADENYLOSUCCIN_SYN_1"/>
    <property type="match status" value="1"/>
</dbReference>
<feature type="binding site" evidence="8">
    <location>
        <begin position="415"/>
        <end position="417"/>
    </location>
    <ligand>
        <name>GTP</name>
        <dbReference type="ChEBI" id="CHEBI:37565"/>
    </ligand>
</feature>
<keyword evidence="7 8" id="KW-0342">GTP-binding</keyword>
<dbReference type="GO" id="GO:0005737">
    <property type="term" value="C:cytoplasm"/>
    <property type="evidence" value="ECO:0007669"/>
    <property type="project" value="UniProtKB-SubCell"/>
</dbReference>
<keyword evidence="3 8" id="KW-0479">Metal-binding</keyword>
<gene>
    <name evidence="8" type="primary">purA</name>
    <name evidence="11" type="ORF">GEMMAAP_05260</name>
</gene>
<keyword evidence="5 8" id="KW-0658">Purine biosynthesis</keyword>
<dbReference type="InterPro" id="IPR042111">
    <property type="entry name" value="Adenylosuccinate_synth_dom3"/>
</dbReference>
<dbReference type="Gene3D" id="3.40.440.10">
    <property type="entry name" value="Adenylosuccinate Synthetase, subunit A, domain 1"/>
    <property type="match status" value="1"/>
</dbReference>
<dbReference type="PANTHER" id="PTHR11846:SF0">
    <property type="entry name" value="ADENYLOSUCCINATE SYNTHETASE"/>
    <property type="match status" value="1"/>
</dbReference>
<accession>A0A143BH98</accession>
<sequence length="429" mass="45864">MFDSKTRTVVVVGAQWGDEGKGKLVDVLAEQADWVVRYQGGANAGHTVHIGDKSFILHQIPSGILHPGVRCAIGNGVVMDPETLFTEVDELVEDGVDVEGRLYVSERAHLVMPYHKLVDKASAASKAIGTTGRGIGPAYEDKVARRGVRVLDLRNVERLRELVTSGVERANAQLERSGSDVRASVDDTMATLGALAPRLLGLADDVGLCVHRAIKSGAAVLLEGAQGSLLDIDHGTYPFVTSSNTTVGGAATGVGISPMALNAALGVVKAYTTRVGNGPLPTELEEPLHSHVRQLGHEFGATTGRPRRCGWFDGVVVRYAARVNGLTGLAITKLDVLDTLEQLAVCTGYKVGDEVFTEFPADLAVLEKAEPIYEWFPGWQQSTQDARTLADLPAAARAYLDRLEQLCETPIAYVSVGTRRDQIIPVAQA</sequence>
<feature type="active site" description="Proton donor" evidence="8">
    <location>
        <position position="46"/>
    </location>
</feature>
<feature type="binding site" description="in other chain" evidence="8">
    <location>
        <position position="241"/>
    </location>
    <ligand>
        <name>IMP</name>
        <dbReference type="ChEBI" id="CHEBI:58053"/>
        <note>ligand shared between dimeric partners</note>
    </ligand>
</feature>
<evidence type="ECO:0000256" key="4">
    <source>
        <dbReference type="ARBA" id="ARBA00022741"/>
    </source>
</evidence>
<feature type="binding site" description="in other chain" evidence="8">
    <location>
        <begin position="43"/>
        <end position="46"/>
    </location>
    <ligand>
        <name>IMP</name>
        <dbReference type="ChEBI" id="CHEBI:58053"/>
        <note>ligand shared between dimeric partners</note>
    </ligand>
</feature>
<dbReference type="GO" id="GO:0046040">
    <property type="term" value="P:IMP metabolic process"/>
    <property type="evidence" value="ECO:0007669"/>
    <property type="project" value="TreeGrafter"/>
</dbReference>
<feature type="binding site" description="in other chain" evidence="8">
    <location>
        <begin position="18"/>
        <end position="21"/>
    </location>
    <ligand>
        <name>IMP</name>
        <dbReference type="ChEBI" id="CHEBI:58053"/>
        <note>ligand shared between dimeric partners</note>
    </ligand>
</feature>
<feature type="binding site" description="in other chain" evidence="8">
    <location>
        <position position="305"/>
    </location>
    <ligand>
        <name>IMP</name>
        <dbReference type="ChEBI" id="CHEBI:58053"/>
        <note>ligand shared between dimeric partners</note>
    </ligand>
</feature>
<dbReference type="CDD" id="cd03108">
    <property type="entry name" value="AdSS"/>
    <property type="match status" value="1"/>
</dbReference>
<dbReference type="InterPro" id="IPR042110">
    <property type="entry name" value="Adenylosuccinate_synth_dom2"/>
</dbReference>
<comment type="catalytic activity">
    <reaction evidence="8 10">
        <text>IMP + L-aspartate + GTP = N(6)-(1,2-dicarboxyethyl)-AMP + GDP + phosphate + 2 H(+)</text>
        <dbReference type="Rhea" id="RHEA:15753"/>
        <dbReference type="ChEBI" id="CHEBI:15378"/>
        <dbReference type="ChEBI" id="CHEBI:29991"/>
        <dbReference type="ChEBI" id="CHEBI:37565"/>
        <dbReference type="ChEBI" id="CHEBI:43474"/>
        <dbReference type="ChEBI" id="CHEBI:57567"/>
        <dbReference type="ChEBI" id="CHEBI:58053"/>
        <dbReference type="ChEBI" id="CHEBI:58189"/>
        <dbReference type="EC" id="6.3.4.4"/>
    </reaction>
</comment>
<proteinExistence type="inferred from homology"/>
<dbReference type="NCBIfam" id="TIGR00184">
    <property type="entry name" value="purA"/>
    <property type="match status" value="1"/>
</dbReference>
<evidence type="ECO:0000256" key="8">
    <source>
        <dbReference type="HAMAP-Rule" id="MF_00011"/>
    </source>
</evidence>
<feature type="binding site" evidence="8">
    <location>
        <position position="18"/>
    </location>
    <ligand>
        <name>Mg(2+)</name>
        <dbReference type="ChEBI" id="CHEBI:18420"/>
    </ligand>
</feature>
<evidence type="ECO:0000313" key="12">
    <source>
        <dbReference type="Proteomes" id="UP000076404"/>
    </source>
</evidence>
<reference evidence="11 12" key="2">
    <citation type="journal article" date="2016" name="Environ. Microbiol. Rep.">
        <title>Metagenomic evidence for the presence of phototrophic Gemmatimonadetes bacteria in diverse environments.</title>
        <authorList>
            <person name="Zeng Y."/>
            <person name="Baumbach J."/>
            <person name="Barbosa E.G."/>
            <person name="Azevedo V."/>
            <person name="Zhang C."/>
            <person name="Koblizek M."/>
        </authorList>
    </citation>
    <scope>NUCLEOTIDE SEQUENCE [LARGE SCALE GENOMIC DNA]</scope>
    <source>
        <strain evidence="11 12">AP64</strain>
    </source>
</reference>
<comment type="pathway">
    <text evidence="8 10">Purine metabolism; AMP biosynthesis via de novo pathway; AMP from IMP: step 1/2.</text>
</comment>
<feature type="binding site" evidence="8">
    <location>
        <begin position="45"/>
        <end position="47"/>
    </location>
    <ligand>
        <name>GTP</name>
        <dbReference type="ChEBI" id="CHEBI:37565"/>
    </ligand>
</feature>
<evidence type="ECO:0000256" key="10">
    <source>
        <dbReference type="RuleBase" id="RU000520"/>
    </source>
</evidence>
<feature type="active site" evidence="9">
    <location>
        <position position="142"/>
    </location>
</feature>
<feature type="binding site" description="in other chain" evidence="8">
    <location>
        <position position="131"/>
    </location>
    <ligand>
        <name>IMP</name>
        <dbReference type="ChEBI" id="CHEBI:58053"/>
        <note>ligand shared between dimeric partners</note>
    </ligand>
</feature>
<dbReference type="FunFam" id="3.90.170.10:FF:000001">
    <property type="entry name" value="Adenylosuccinate synthetase"/>
    <property type="match status" value="1"/>
</dbReference>
<keyword evidence="8" id="KW-0963">Cytoplasm</keyword>
<keyword evidence="12" id="KW-1185">Reference proteome</keyword>
<dbReference type="GO" id="GO:0044208">
    <property type="term" value="P:'de novo' AMP biosynthetic process"/>
    <property type="evidence" value="ECO:0007669"/>
    <property type="project" value="UniProtKB-UniRule"/>
</dbReference>
<protein>
    <recommendedName>
        <fullName evidence="8 10">Adenylosuccinate synthetase</fullName>
        <shortName evidence="8">AMPSase</shortName>
        <shortName evidence="8">AdSS</shortName>
        <ecNumber evidence="8 10">6.3.4.4</ecNumber>
    </recommendedName>
    <alternativeName>
        <fullName evidence="8">IMP--aspartate ligase</fullName>
    </alternativeName>
</protein>
<feature type="active site" description="Proton acceptor" evidence="8">
    <location>
        <position position="18"/>
    </location>
</feature>
<evidence type="ECO:0000256" key="1">
    <source>
        <dbReference type="ARBA" id="ARBA00011738"/>
    </source>
</evidence>
<dbReference type="SUPFAM" id="SSF52540">
    <property type="entry name" value="P-loop containing nucleoside triphosphate hydrolases"/>
    <property type="match status" value="1"/>
</dbReference>
<evidence type="ECO:0000313" key="11">
    <source>
        <dbReference type="EMBL" id="AMW04408.1"/>
    </source>
</evidence>
<dbReference type="Gene3D" id="3.90.170.10">
    <property type="entry name" value="Adenylosuccinate Synthetase, subunit A, domain 3"/>
    <property type="match status" value="1"/>
</dbReference>
<dbReference type="InterPro" id="IPR001114">
    <property type="entry name" value="Adenylosuccinate_synthetase"/>
</dbReference>
<dbReference type="FunFam" id="1.10.300.10:FF:000001">
    <property type="entry name" value="Adenylosuccinate synthetase"/>
    <property type="match status" value="1"/>
</dbReference>
<dbReference type="SMART" id="SM00788">
    <property type="entry name" value="Adenylsucc_synt"/>
    <property type="match status" value="1"/>
</dbReference>
<dbReference type="KEGG" id="gph:GEMMAAP_05260"/>
<feature type="binding site" description="in other chain" evidence="8">
    <location>
        <position position="226"/>
    </location>
    <ligand>
        <name>IMP</name>
        <dbReference type="ChEBI" id="CHEBI:58053"/>
        <note>ligand shared between dimeric partners</note>
    </ligand>
</feature>
<dbReference type="InterPro" id="IPR027417">
    <property type="entry name" value="P-loop_NTPase"/>
</dbReference>
<comment type="function">
    <text evidence="8">Plays an important role in the de novo pathway of purine nucleotide biosynthesis. Catalyzes the first committed step in the biosynthesis of AMP from IMP.</text>
</comment>
<organism evidence="11 12">
    <name type="scientific">Gemmatimonas phototrophica</name>
    <dbReference type="NCBI Taxonomy" id="1379270"/>
    <lineage>
        <taxon>Bacteria</taxon>
        <taxon>Pseudomonadati</taxon>
        <taxon>Gemmatimonadota</taxon>
        <taxon>Gemmatimonadia</taxon>
        <taxon>Gemmatimonadales</taxon>
        <taxon>Gemmatimonadaceae</taxon>
        <taxon>Gemmatimonas</taxon>
    </lineage>
</organism>
<keyword evidence="4 8" id="KW-0547">Nucleotide-binding</keyword>
<dbReference type="STRING" id="1379270.GEMMAAP_05260"/>
<keyword evidence="6 8" id="KW-0460">Magnesium</keyword>
<evidence type="ECO:0000256" key="7">
    <source>
        <dbReference type="ARBA" id="ARBA00023134"/>
    </source>
</evidence>